<feature type="chain" id="PRO_5039296855" evidence="1">
    <location>
        <begin position="37"/>
        <end position="60"/>
    </location>
</feature>
<evidence type="ECO:0000313" key="3">
    <source>
        <dbReference type="Proteomes" id="UP000282084"/>
    </source>
</evidence>
<dbReference type="Proteomes" id="UP000282084">
    <property type="component" value="Unassembled WGS sequence"/>
</dbReference>
<feature type="signal peptide" evidence="1">
    <location>
        <begin position="1"/>
        <end position="36"/>
    </location>
</feature>
<dbReference type="RefSeq" id="WP_121006747.1">
    <property type="nucleotide sequence ID" value="NZ_RBXO01000001.1"/>
</dbReference>
<sequence length="60" mass="5645">MGKIGRPVAPGGCRRLGAVLAAVLLTASLSSGVARAGAVPGQGGAVPGGFGTWADAVRTG</sequence>
<comment type="caution">
    <text evidence="2">The sequence shown here is derived from an EMBL/GenBank/DDBJ whole genome shotgun (WGS) entry which is preliminary data.</text>
</comment>
<dbReference type="AlphaFoldDB" id="A0A495VZT1"/>
<dbReference type="EMBL" id="RBXO01000001">
    <property type="protein sequence ID" value="RKT54962.1"/>
    <property type="molecule type" value="Genomic_DNA"/>
</dbReference>
<reference evidence="2 3" key="1">
    <citation type="submission" date="2018-10" db="EMBL/GenBank/DDBJ databases">
        <title>Sequencing the genomes of 1000 actinobacteria strains.</title>
        <authorList>
            <person name="Klenk H.-P."/>
        </authorList>
    </citation>
    <scope>NUCLEOTIDE SEQUENCE [LARGE SCALE GENOMIC DNA]</scope>
    <source>
        <strain evidence="2 3">DSM 43800</strain>
    </source>
</reference>
<organism evidence="2 3">
    <name type="scientific">Saccharothrix australiensis</name>
    <dbReference type="NCBI Taxonomy" id="2072"/>
    <lineage>
        <taxon>Bacteria</taxon>
        <taxon>Bacillati</taxon>
        <taxon>Actinomycetota</taxon>
        <taxon>Actinomycetes</taxon>
        <taxon>Pseudonocardiales</taxon>
        <taxon>Pseudonocardiaceae</taxon>
        <taxon>Saccharothrix</taxon>
    </lineage>
</organism>
<name>A0A495VZT1_9PSEU</name>
<proteinExistence type="predicted"/>
<keyword evidence="1" id="KW-0732">Signal</keyword>
<accession>A0A495VZT1</accession>
<protein>
    <submittedName>
        <fullName evidence="2">Uncharacterized protein</fullName>
    </submittedName>
</protein>
<evidence type="ECO:0000256" key="1">
    <source>
        <dbReference type="SAM" id="SignalP"/>
    </source>
</evidence>
<evidence type="ECO:0000313" key="2">
    <source>
        <dbReference type="EMBL" id="RKT54962.1"/>
    </source>
</evidence>
<gene>
    <name evidence="2" type="ORF">C8E97_3615</name>
</gene>
<keyword evidence="3" id="KW-1185">Reference proteome</keyword>